<evidence type="ECO:0000313" key="1">
    <source>
        <dbReference type="EMBL" id="BDG73368.1"/>
    </source>
</evidence>
<name>A0ABN6P6K3_9PROT</name>
<keyword evidence="2" id="KW-1185">Reference proteome</keyword>
<organism evidence="1 2">
    <name type="scientific">Roseomonas fluvialis</name>
    <dbReference type="NCBI Taxonomy" id="1750527"/>
    <lineage>
        <taxon>Bacteria</taxon>
        <taxon>Pseudomonadati</taxon>
        <taxon>Pseudomonadota</taxon>
        <taxon>Alphaproteobacteria</taxon>
        <taxon>Acetobacterales</taxon>
        <taxon>Roseomonadaceae</taxon>
        <taxon>Roseomonas</taxon>
    </lineage>
</organism>
<proteinExistence type="predicted"/>
<gene>
    <name evidence="1" type="ORF">Rmf_32970</name>
</gene>
<protein>
    <recommendedName>
        <fullName evidence="3">Flp pilus assembly protein TadG</fullName>
    </recommendedName>
</protein>
<evidence type="ECO:0008006" key="3">
    <source>
        <dbReference type="Google" id="ProtNLM"/>
    </source>
</evidence>
<sequence length="188" mass="19858">MVPIFFIIVLCTADVMRLFRAQLRMEMIAVQVGQVVSQCNPITDPGDIDAFWALAARIGGGLVDVNSATGGAMIISAVSLNTATNRNRINWRRRTGNADIGSVLGPAAEGGEPILRGTNDAAFLLPAGQTLIVFEANAVVIPWVLSAGLIGTALDRRIRGVTMFLTRIADPARAQTPPVNSNATDCTA</sequence>
<dbReference type="EMBL" id="AP025637">
    <property type="protein sequence ID" value="BDG73368.1"/>
    <property type="molecule type" value="Genomic_DNA"/>
</dbReference>
<dbReference type="Proteomes" id="UP000831327">
    <property type="component" value="Chromosome"/>
</dbReference>
<accession>A0ABN6P6K3</accession>
<evidence type="ECO:0000313" key="2">
    <source>
        <dbReference type="Proteomes" id="UP000831327"/>
    </source>
</evidence>
<reference evidence="1 2" key="1">
    <citation type="journal article" date="2016" name="Microbes Environ.">
        <title>Phylogenetically diverse aerobic anoxygenic phototrophic bacteria isolated from epilithic biofilms in Tama river, Japan.</title>
        <authorList>
            <person name="Hirose S."/>
            <person name="Matsuura K."/>
            <person name="Haruta S."/>
        </authorList>
    </citation>
    <scope>NUCLEOTIDE SEQUENCE [LARGE SCALE GENOMIC DNA]</scope>
    <source>
        <strain evidence="1 2">S08</strain>
    </source>
</reference>